<sequence length="133" mass="14474">MSWDLRALGGAVQLPCGELAWTKPQIFRVLASVEAMRGVVLGGDVLFGNGTYTGSSWQYCLTCEDHYVAFLRENCRGSRRTAEAFIRDFLATRSGEYLFAPVLREGVDAYIHRSTGGLAPGYDCAARSGCGLP</sequence>
<dbReference type="EMBL" id="JBBMFF010000158">
    <property type="protein sequence ID" value="MEQ2510482.1"/>
    <property type="molecule type" value="Genomic_DNA"/>
</dbReference>
<proteinExistence type="predicted"/>
<feature type="domain" description="Immunity protein 40" evidence="1">
    <location>
        <begin position="17"/>
        <end position="101"/>
    </location>
</feature>
<evidence type="ECO:0000313" key="2">
    <source>
        <dbReference type="EMBL" id="MEQ2510482.1"/>
    </source>
</evidence>
<accession>A0ABV1G553</accession>
<dbReference type="RefSeq" id="WP_349135154.1">
    <property type="nucleotide sequence ID" value="NZ_JBBMFF010000158.1"/>
</dbReference>
<gene>
    <name evidence="2" type="ORF">WMO66_04330</name>
</gene>
<evidence type="ECO:0000259" key="1">
    <source>
        <dbReference type="Pfam" id="PF15569"/>
    </source>
</evidence>
<dbReference type="Proteomes" id="UP001491552">
    <property type="component" value="Unassembled WGS sequence"/>
</dbReference>
<organism evidence="2 3">
    <name type="scientific">Faecousia intestinalis</name>
    <dbReference type="NCBI Taxonomy" id="3133167"/>
    <lineage>
        <taxon>Bacteria</taxon>
        <taxon>Bacillati</taxon>
        <taxon>Bacillota</taxon>
        <taxon>Clostridia</taxon>
        <taxon>Eubacteriales</taxon>
        <taxon>Oscillospiraceae</taxon>
        <taxon>Faecousia</taxon>
    </lineage>
</organism>
<comment type="caution">
    <text evidence="2">The sequence shown here is derived from an EMBL/GenBank/DDBJ whole genome shotgun (WGS) entry which is preliminary data.</text>
</comment>
<reference evidence="2 3" key="1">
    <citation type="submission" date="2024-03" db="EMBL/GenBank/DDBJ databases">
        <title>Human intestinal bacterial collection.</title>
        <authorList>
            <person name="Pauvert C."/>
            <person name="Hitch T.C.A."/>
            <person name="Clavel T."/>
        </authorList>
    </citation>
    <scope>NUCLEOTIDE SEQUENCE [LARGE SCALE GENOMIC DNA]</scope>
    <source>
        <strain evidence="2 3">CLA-AA-H192</strain>
    </source>
</reference>
<name>A0ABV1G553_9FIRM</name>
<evidence type="ECO:0000313" key="3">
    <source>
        <dbReference type="Proteomes" id="UP001491552"/>
    </source>
</evidence>
<dbReference type="InterPro" id="IPR029080">
    <property type="entry name" value="Imm40"/>
</dbReference>
<protein>
    <recommendedName>
        <fullName evidence="1">Immunity protein 40 domain-containing protein</fullName>
    </recommendedName>
</protein>
<keyword evidence="3" id="KW-1185">Reference proteome</keyword>
<dbReference type="Pfam" id="PF15569">
    <property type="entry name" value="Imm40"/>
    <property type="match status" value="1"/>
</dbReference>